<dbReference type="Pfam" id="PF05433">
    <property type="entry name" value="Rick_17kDa_Anti"/>
    <property type="match status" value="1"/>
</dbReference>
<keyword evidence="4" id="KW-1185">Reference proteome</keyword>
<gene>
    <name evidence="3" type="ORF">D3871_02080</name>
</gene>
<reference evidence="4" key="1">
    <citation type="submission" date="2018-09" db="EMBL/GenBank/DDBJ databases">
        <authorList>
            <person name="Zhu H."/>
        </authorList>
    </citation>
    <scope>NUCLEOTIDE SEQUENCE [LARGE SCALE GENOMIC DNA]</scope>
    <source>
        <strain evidence="4">K1R23-30</strain>
    </source>
</reference>
<dbReference type="InterPro" id="IPR008816">
    <property type="entry name" value="Gly_zipper_2TM_dom"/>
</dbReference>
<comment type="caution">
    <text evidence="3">The sequence shown here is derived from an EMBL/GenBank/DDBJ whole genome shotgun (WGS) entry which is preliminary data.</text>
</comment>
<feature type="chain" id="PRO_5017352008" evidence="1">
    <location>
        <begin position="25"/>
        <end position="72"/>
    </location>
</feature>
<dbReference type="EMBL" id="QYUO01000001">
    <property type="protein sequence ID" value="RJF97453.1"/>
    <property type="molecule type" value="Genomic_DNA"/>
</dbReference>
<organism evidence="3 4">
    <name type="scientific">Noviherbaspirillum saxi</name>
    <dbReference type="NCBI Taxonomy" id="2320863"/>
    <lineage>
        <taxon>Bacteria</taxon>
        <taxon>Pseudomonadati</taxon>
        <taxon>Pseudomonadota</taxon>
        <taxon>Betaproteobacteria</taxon>
        <taxon>Burkholderiales</taxon>
        <taxon>Oxalobacteraceae</taxon>
        <taxon>Noviherbaspirillum</taxon>
    </lineage>
</organism>
<evidence type="ECO:0000256" key="1">
    <source>
        <dbReference type="SAM" id="SignalP"/>
    </source>
</evidence>
<evidence type="ECO:0000259" key="2">
    <source>
        <dbReference type="Pfam" id="PF05433"/>
    </source>
</evidence>
<dbReference type="AlphaFoldDB" id="A0A3A3FNI1"/>
<name>A0A3A3FNI1_9BURK</name>
<evidence type="ECO:0000313" key="3">
    <source>
        <dbReference type="EMBL" id="RJF97453.1"/>
    </source>
</evidence>
<protein>
    <submittedName>
        <fullName evidence="3">Glycine zipper 2TM domain-containing protein</fullName>
    </submittedName>
</protein>
<keyword evidence="1" id="KW-0732">Signal</keyword>
<sequence>MMIQRTLISIVSALTLVSALSACGTPTRQQVGVGTGAVLGGVAGNAVTGGSTLGTIGGAAVGGLVGNEVSKK</sequence>
<dbReference type="PROSITE" id="PS51257">
    <property type="entry name" value="PROKAR_LIPOPROTEIN"/>
    <property type="match status" value="1"/>
</dbReference>
<dbReference type="Proteomes" id="UP000265955">
    <property type="component" value="Unassembled WGS sequence"/>
</dbReference>
<dbReference type="RefSeq" id="WP_119767403.1">
    <property type="nucleotide sequence ID" value="NZ_QYUO01000001.1"/>
</dbReference>
<accession>A0A3A3FNI1</accession>
<dbReference type="GO" id="GO:0019867">
    <property type="term" value="C:outer membrane"/>
    <property type="evidence" value="ECO:0007669"/>
    <property type="project" value="InterPro"/>
</dbReference>
<feature type="signal peptide" evidence="1">
    <location>
        <begin position="1"/>
        <end position="24"/>
    </location>
</feature>
<evidence type="ECO:0000313" key="4">
    <source>
        <dbReference type="Proteomes" id="UP000265955"/>
    </source>
</evidence>
<feature type="domain" description="Glycine zipper 2TM" evidence="2">
    <location>
        <begin position="32"/>
        <end position="69"/>
    </location>
</feature>
<proteinExistence type="predicted"/>